<evidence type="ECO:0000313" key="1">
    <source>
        <dbReference type="EMBL" id="AEV69947.1"/>
    </source>
</evidence>
<accession>G8LY15</accession>
<dbReference type="NCBIfam" id="NF047340">
    <property type="entry name" value="Athe_2463_dom"/>
    <property type="match status" value="1"/>
</dbReference>
<dbReference type="OrthoDB" id="1788793at2"/>
<organism evidence="1 2">
    <name type="scientific">Acetivibrio clariflavus (strain DSM 19732 / NBRC 101661 / EBR45)</name>
    <name type="common">Clostridium clariflavum</name>
    <dbReference type="NCBI Taxonomy" id="720554"/>
    <lineage>
        <taxon>Bacteria</taxon>
        <taxon>Bacillati</taxon>
        <taxon>Bacillota</taxon>
        <taxon>Clostridia</taxon>
        <taxon>Eubacteriales</taxon>
        <taxon>Oscillospiraceae</taxon>
        <taxon>Acetivibrio</taxon>
    </lineage>
</organism>
<protein>
    <submittedName>
        <fullName evidence="1">Uncharacterized protein</fullName>
    </submittedName>
</protein>
<reference evidence="2" key="1">
    <citation type="submission" date="2011-12" db="EMBL/GenBank/DDBJ databases">
        <title>Complete sequence of Clostridium clariflavum DSM 19732.</title>
        <authorList>
            <consortium name="US DOE Joint Genome Institute"/>
            <person name="Lucas S."/>
            <person name="Han J."/>
            <person name="Lapidus A."/>
            <person name="Cheng J.-F."/>
            <person name="Goodwin L."/>
            <person name="Pitluck S."/>
            <person name="Peters L."/>
            <person name="Teshima H."/>
            <person name="Detter J.C."/>
            <person name="Han C."/>
            <person name="Tapia R."/>
            <person name="Land M."/>
            <person name="Hauser L."/>
            <person name="Kyrpides N."/>
            <person name="Ivanova N."/>
            <person name="Pagani I."/>
            <person name="Kitzmiller T."/>
            <person name="Lynd L."/>
            <person name="Izquierdo J."/>
            <person name="Woyke T."/>
        </authorList>
    </citation>
    <scope>NUCLEOTIDE SEQUENCE [LARGE SCALE GENOMIC DNA]</scope>
    <source>
        <strain evidence="2">DSM 19732 / NBRC 101661 / EBR45</strain>
    </source>
</reference>
<proteinExistence type="predicted"/>
<dbReference type="HOGENOM" id="CLU_014074_0_0_9"/>
<dbReference type="KEGG" id="ccl:Clocl_3455"/>
<keyword evidence="2" id="KW-1185">Reference proteome</keyword>
<reference evidence="1 2" key="2">
    <citation type="journal article" date="2012" name="Stand. Genomic Sci.">
        <title>Complete Genome Sequence of Clostridium clariflavum DSM 19732.</title>
        <authorList>
            <person name="Izquierdo J.A."/>
            <person name="Goodwin L."/>
            <person name="Davenport K.W."/>
            <person name="Teshima H."/>
            <person name="Bruce D."/>
            <person name="Detter C."/>
            <person name="Tapia R."/>
            <person name="Han S."/>
            <person name="Land M."/>
            <person name="Hauser L."/>
            <person name="Jeffries C.D."/>
            <person name="Han J."/>
            <person name="Pitluck S."/>
            <person name="Nolan M."/>
            <person name="Chen A."/>
            <person name="Huntemann M."/>
            <person name="Mavromatis K."/>
            <person name="Mikhailova N."/>
            <person name="Liolios K."/>
            <person name="Woyke T."/>
            <person name="Lynd L.R."/>
        </authorList>
    </citation>
    <scope>NUCLEOTIDE SEQUENCE [LARGE SCALE GENOMIC DNA]</scope>
    <source>
        <strain evidence="2">DSM 19732 / NBRC 101661 / EBR45</strain>
    </source>
</reference>
<name>G8LY15_ACECE</name>
<evidence type="ECO:0000313" key="2">
    <source>
        <dbReference type="Proteomes" id="UP000005435"/>
    </source>
</evidence>
<gene>
    <name evidence="1" type="ordered locus">Clocl_3455</name>
</gene>
<dbReference type="eggNOG" id="COG1572">
    <property type="taxonomic scope" value="Bacteria"/>
</dbReference>
<dbReference type="AlphaFoldDB" id="G8LY15"/>
<dbReference type="Proteomes" id="UP000005435">
    <property type="component" value="Chromosome"/>
</dbReference>
<dbReference type="RefSeq" id="WP_014256476.1">
    <property type="nucleotide sequence ID" value="NC_016627.1"/>
</dbReference>
<sequence length="870" mass="99562" precursor="true">MKRIIAFILILILILPNCIKAKEFNLSPKELVDMANKEIINLGLFGEEYFSKDFNIAGKPLSENEHLRGYRNYIVYGEPHGDFRENRYRYLGYTMMDAEFTNYLFPNDVTSKTGLWNRNWIEMPLNNSLTMNRKELISELDTFDNHPIYEESIRLGLKLISRKNPDGSLLDFPDDKIAERQWHKYVHIYQPPTSVSWGCGIMFHNDGKNYLTVPLSPEGLRGDLSVQFEEIPSSVAAGKKVQVLVQVKSTFKRDLTEADGSAPEFKWEITDKATNKPVPSVKYYGYVEKDTGKIELSANGETALFAEFEMPEHEVNIKFEINKEGVNPAETYLDNNVLNAVITPAIKINTFGDIELDYNILSRKVNFPLADGRAITAKLSAPSGRLTGNAWGTLNIYNDSVNLFRGFENQTIKVNEPAGTIIKYPEINTTIHRKDATYDSNSNSYDNPMERKWLDGPAVKTAVGAISFGGRAYANYIYTVTRTNEDGSTYTETRTGITSADFDSGTDTKNITTRIYNGKPVIPAKTFENKIENNTPNYLIKNLWWTSEPYELDVVRWMCHQDVDGSLYGWTAVPGRYKRTFTQQNSAIIKWNVLSTMENEYKRSREAARSMDYRKSEYDKAVFASDIIFKNVDYPIKSGYYLNPTGTYTFTVETITYKPTNDETEDHKELVEAVINSFRYETDLMYINSNNQPVNLQNELLTKSGNSYARRPAALTAKDPTGVDGVKMLYVEKTNYTRDYEELKHSEKSGEYTHEYFKAILEGYEESGTLESRDKYKYREYIKDGQKIYKITEKTTVTIKINPENRKLYTYINMPDGKYTVAAWIGDIALSEANSEFKKLGTLKGIYNFDTIEVTVKGNLYDDQNPVIGR</sequence>
<dbReference type="EMBL" id="CP003065">
    <property type="protein sequence ID" value="AEV69947.1"/>
    <property type="molecule type" value="Genomic_DNA"/>
</dbReference>